<reference evidence="2" key="1">
    <citation type="submission" date="2022-11" db="UniProtKB">
        <authorList>
            <consortium name="WormBaseParasite"/>
        </authorList>
    </citation>
    <scope>IDENTIFICATION</scope>
</reference>
<proteinExistence type="predicted"/>
<protein>
    <submittedName>
        <fullName evidence="2">Chromo domain-containing protein</fullName>
    </submittedName>
</protein>
<sequence>MGKNNRKRRNTVDSNTFFVEKILNKRVNADNEIEYFIKWKGFNDDWNTWEPAGNCNCKALIDAYDEEHSNVKFESLQEDNTVAAKKIKVESGLCNPSASVMIKVSPDETGIVTGAVFVPSSSSTSIDINESTNFGDNNAEHKQVFEASSTVKKCDVELSSSPCASLEATKNAVASEKALSTNADPLSRESNSVVVPLIPVTPFEDGAKQSTSTNERVDK</sequence>
<evidence type="ECO:0000313" key="2">
    <source>
        <dbReference type="WBParaSite" id="ES5_v2.g10795.t1"/>
    </source>
</evidence>
<dbReference type="Proteomes" id="UP000887579">
    <property type="component" value="Unplaced"/>
</dbReference>
<organism evidence="1 2">
    <name type="scientific">Panagrolaimus sp. ES5</name>
    <dbReference type="NCBI Taxonomy" id="591445"/>
    <lineage>
        <taxon>Eukaryota</taxon>
        <taxon>Metazoa</taxon>
        <taxon>Ecdysozoa</taxon>
        <taxon>Nematoda</taxon>
        <taxon>Chromadorea</taxon>
        <taxon>Rhabditida</taxon>
        <taxon>Tylenchina</taxon>
        <taxon>Panagrolaimomorpha</taxon>
        <taxon>Panagrolaimoidea</taxon>
        <taxon>Panagrolaimidae</taxon>
        <taxon>Panagrolaimus</taxon>
    </lineage>
</organism>
<dbReference type="WBParaSite" id="ES5_v2.g10795.t1">
    <property type="protein sequence ID" value="ES5_v2.g10795.t1"/>
    <property type="gene ID" value="ES5_v2.g10795"/>
</dbReference>
<accession>A0AC34F1I7</accession>
<evidence type="ECO:0000313" key="1">
    <source>
        <dbReference type="Proteomes" id="UP000887579"/>
    </source>
</evidence>
<name>A0AC34F1I7_9BILA</name>